<feature type="region of interest" description="Disordered" evidence="5">
    <location>
        <begin position="101"/>
        <end position="124"/>
    </location>
</feature>
<name>A0A484CWF3_PERFV</name>
<feature type="compositionally biased region" description="Basic and acidic residues" evidence="5">
    <location>
        <begin position="107"/>
        <end position="116"/>
    </location>
</feature>
<dbReference type="AlphaFoldDB" id="A0A484CWF3"/>
<keyword evidence="8" id="KW-1185">Reference proteome</keyword>
<proteinExistence type="inferred from homology"/>
<dbReference type="FunFam" id="3.40.50.300:FF:000366">
    <property type="entry name" value="GTPase, IMAP family member 2"/>
    <property type="match status" value="1"/>
</dbReference>
<accession>A0A484CWF3</accession>
<evidence type="ECO:0000313" key="7">
    <source>
        <dbReference type="EMBL" id="TDH07286.1"/>
    </source>
</evidence>
<dbReference type="Pfam" id="PF04548">
    <property type="entry name" value="AIG1"/>
    <property type="match status" value="1"/>
</dbReference>
<evidence type="ECO:0000256" key="5">
    <source>
        <dbReference type="SAM" id="MobiDB-lite"/>
    </source>
</evidence>
<comment type="similarity">
    <text evidence="1">Belongs to the TRAFAC class TrmE-Era-EngA-EngB-Septin-like GTPase superfamily. AIG1/Toc34/Toc159-like paraseptin GTPase family. IAN subfamily.</text>
</comment>
<dbReference type="InterPro" id="IPR027417">
    <property type="entry name" value="P-loop_NTPase"/>
</dbReference>
<dbReference type="PANTHER" id="PTHR10903">
    <property type="entry name" value="GTPASE, IMAP FAMILY MEMBER-RELATED"/>
    <property type="match status" value="1"/>
</dbReference>
<evidence type="ECO:0000256" key="4">
    <source>
        <dbReference type="SAM" id="Coils"/>
    </source>
</evidence>
<dbReference type="EMBL" id="SCKG01000010">
    <property type="protein sequence ID" value="TDH07286.1"/>
    <property type="molecule type" value="Genomic_DNA"/>
</dbReference>
<evidence type="ECO:0000313" key="8">
    <source>
        <dbReference type="Proteomes" id="UP000295070"/>
    </source>
</evidence>
<dbReference type="SUPFAM" id="SSF52540">
    <property type="entry name" value="P-loop containing nucleoside triphosphate hydrolases"/>
    <property type="match status" value="1"/>
</dbReference>
<evidence type="ECO:0000256" key="3">
    <source>
        <dbReference type="ARBA" id="ARBA00023134"/>
    </source>
</evidence>
<organism evidence="7 8">
    <name type="scientific">Perca flavescens</name>
    <name type="common">American yellow perch</name>
    <name type="synonym">Morone flavescens</name>
    <dbReference type="NCBI Taxonomy" id="8167"/>
    <lineage>
        <taxon>Eukaryota</taxon>
        <taxon>Metazoa</taxon>
        <taxon>Chordata</taxon>
        <taxon>Craniata</taxon>
        <taxon>Vertebrata</taxon>
        <taxon>Euteleostomi</taxon>
        <taxon>Actinopterygii</taxon>
        <taxon>Neopterygii</taxon>
        <taxon>Teleostei</taxon>
        <taxon>Neoteleostei</taxon>
        <taxon>Acanthomorphata</taxon>
        <taxon>Eupercaria</taxon>
        <taxon>Perciformes</taxon>
        <taxon>Percoidei</taxon>
        <taxon>Percidae</taxon>
        <taxon>Percinae</taxon>
        <taxon>Perca</taxon>
    </lineage>
</organism>
<keyword evidence="3" id="KW-0342">GTP-binding</keyword>
<comment type="caution">
    <text evidence="7">The sequence shown here is derived from an EMBL/GenBank/DDBJ whole genome shotgun (WGS) entry which is preliminary data.</text>
</comment>
<dbReference type="PROSITE" id="PS51720">
    <property type="entry name" value="G_AIG1"/>
    <property type="match status" value="1"/>
</dbReference>
<keyword evidence="4" id="KW-0175">Coiled coil</keyword>
<feature type="coiled-coil region" evidence="4">
    <location>
        <begin position="332"/>
        <end position="381"/>
    </location>
</feature>
<sequence>MACEIRSDTELEQAENTEDRVVKTGSVFRPMLRGLFWPFGIMVRTYRGFWWLLGFRQPLEIAVVSPTVSSRRMDSSRLTRLLLSILPRWVQSAMGYPVSTSIGRSLSPERSRRRSMDNPPSVRMVLVGKTGSGKSSSGNTMLGRDAFGSAVNYFSVTRQCCKQTGEVLDRQLTIVDTPGLFDTSRPDETVEREISKCINMSAPGPHAILLVIKLGPFTEEERDAVRKVEEMFGEDFWKYTIILFTHGDKVTADFKMEEEAVPELQKVLEKVENRYHIFNNLKINDRGQVLGLLKKVDEMVEANGGQFYSNYTYKEVVEMLSQREAELREFYEKKLEEEIKSVELKYEKKLSEAQQERQNVEKQLQEELQEVRRYYRALESGVRHVVEQMVQRDSLSEVLSQFPEKLKLNFQS</sequence>
<evidence type="ECO:0000256" key="2">
    <source>
        <dbReference type="ARBA" id="ARBA00022741"/>
    </source>
</evidence>
<evidence type="ECO:0000256" key="1">
    <source>
        <dbReference type="ARBA" id="ARBA00008535"/>
    </source>
</evidence>
<evidence type="ECO:0000259" key="6">
    <source>
        <dbReference type="PROSITE" id="PS51720"/>
    </source>
</evidence>
<dbReference type="GO" id="GO:0005525">
    <property type="term" value="F:GTP binding"/>
    <property type="evidence" value="ECO:0007669"/>
    <property type="project" value="UniProtKB-KW"/>
</dbReference>
<dbReference type="STRING" id="8167.A0A484CWF3"/>
<protein>
    <recommendedName>
        <fullName evidence="6">AIG1-type G domain-containing protein</fullName>
    </recommendedName>
</protein>
<dbReference type="PANTHER" id="PTHR10903:SF180">
    <property type="entry name" value="GTPASE IMAP FAMILY MEMBER 7-LIKE"/>
    <property type="match status" value="1"/>
</dbReference>
<feature type="domain" description="AIG1-type G" evidence="6">
    <location>
        <begin position="119"/>
        <end position="317"/>
    </location>
</feature>
<dbReference type="InterPro" id="IPR045058">
    <property type="entry name" value="GIMA/IAN/Toc"/>
</dbReference>
<gene>
    <name evidence="7" type="ORF">EPR50_G00104330</name>
</gene>
<dbReference type="InterPro" id="IPR006703">
    <property type="entry name" value="G_AIG1"/>
</dbReference>
<dbReference type="Gene3D" id="3.40.50.300">
    <property type="entry name" value="P-loop containing nucleotide triphosphate hydrolases"/>
    <property type="match status" value="1"/>
</dbReference>
<dbReference type="Proteomes" id="UP000295070">
    <property type="component" value="Chromosome 10"/>
</dbReference>
<keyword evidence="2" id="KW-0547">Nucleotide-binding</keyword>
<dbReference type="CDD" id="cd01852">
    <property type="entry name" value="AIG1"/>
    <property type="match status" value="1"/>
</dbReference>
<reference evidence="7 8" key="1">
    <citation type="submission" date="2019-01" db="EMBL/GenBank/DDBJ databases">
        <title>A chromosome-scale genome assembly of the yellow perch, Perca flavescens.</title>
        <authorList>
            <person name="Feron R."/>
            <person name="Morvezen R."/>
            <person name="Bestin A."/>
            <person name="Haffray P."/>
            <person name="Klopp C."/>
            <person name="Zahm M."/>
            <person name="Cabau C."/>
            <person name="Roques C."/>
            <person name="Donnadieu C."/>
            <person name="Bouchez O."/>
            <person name="Christie M."/>
            <person name="Larson W."/>
            <person name="Guiguen Y."/>
        </authorList>
    </citation>
    <scope>NUCLEOTIDE SEQUENCE [LARGE SCALE GENOMIC DNA]</scope>
    <source>
        <strain evidence="7">YP-PL-M2</strain>
        <tissue evidence="7">Blood</tissue>
    </source>
</reference>